<dbReference type="Pfam" id="PF24883">
    <property type="entry name" value="NPHP3_N"/>
    <property type="match status" value="1"/>
</dbReference>
<evidence type="ECO:0000259" key="3">
    <source>
        <dbReference type="Pfam" id="PF24883"/>
    </source>
</evidence>
<feature type="coiled-coil region" evidence="2">
    <location>
        <begin position="891"/>
        <end position="932"/>
    </location>
</feature>
<dbReference type="Gene3D" id="3.40.50.300">
    <property type="entry name" value="P-loop containing nucleotide triphosphate hydrolases"/>
    <property type="match status" value="1"/>
</dbReference>
<dbReference type="EMBL" id="ADBL01000760">
    <property type="status" value="NOT_ANNOTATED_CDS"/>
    <property type="molecule type" value="Genomic_DNA"/>
</dbReference>
<dbReference type="InterPro" id="IPR027417">
    <property type="entry name" value="P-loop_NTPase"/>
</dbReference>
<keyword evidence="6" id="KW-1185">Reference proteome</keyword>
<dbReference type="EnsemblFungi" id="MAPG_03113T0">
    <property type="protein sequence ID" value="MAPG_03113T0"/>
    <property type="gene ID" value="MAPG_03113"/>
</dbReference>
<dbReference type="SUPFAM" id="SSF52540">
    <property type="entry name" value="P-loop containing nucleoside triphosphate hydrolases"/>
    <property type="match status" value="1"/>
</dbReference>
<dbReference type="OMA" id="HEYFRTW"/>
<keyword evidence="2" id="KW-0175">Coiled coil</keyword>
<reference evidence="5" key="4">
    <citation type="journal article" date="2015" name="G3 (Bethesda)">
        <title>Genome sequences of three phytopathogenic species of the Magnaporthaceae family of fungi.</title>
        <authorList>
            <person name="Okagaki L.H."/>
            <person name="Nunes C.C."/>
            <person name="Sailsbery J."/>
            <person name="Clay B."/>
            <person name="Brown D."/>
            <person name="John T."/>
            <person name="Oh Y."/>
            <person name="Young N."/>
            <person name="Fitzgerald M."/>
            <person name="Haas B.J."/>
            <person name="Zeng Q."/>
            <person name="Young S."/>
            <person name="Adiconis X."/>
            <person name="Fan L."/>
            <person name="Levin J.Z."/>
            <person name="Mitchell T.K."/>
            <person name="Okubara P.A."/>
            <person name="Farman M.L."/>
            <person name="Kohn L.M."/>
            <person name="Birren B."/>
            <person name="Ma L.-J."/>
            <person name="Dean R.A."/>
        </authorList>
    </citation>
    <scope>NUCLEOTIDE SEQUENCE</scope>
    <source>
        <strain evidence="5">ATCC 64411 / 73-15</strain>
    </source>
</reference>
<evidence type="ECO:0000313" key="4">
    <source>
        <dbReference type="EMBL" id="KLU84068.1"/>
    </source>
</evidence>
<keyword evidence="1" id="KW-0677">Repeat</keyword>
<dbReference type="EMBL" id="GL876967">
    <property type="protein sequence ID" value="KLU84068.1"/>
    <property type="molecule type" value="Genomic_DNA"/>
</dbReference>
<accession>A0A0C4DT56</accession>
<dbReference type="PANTHER" id="PTHR10039:SF14">
    <property type="entry name" value="NACHT DOMAIN-CONTAINING PROTEIN"/>
    <property type="match status" value="1"/>
</dbReference>
<reference evidence="6" key="2">
    <citation type="submission" date="2010-05" db="EMBL/GenBank/DDBJ databases">
        <title>The genome sequence of Magnaporthe poae strain ATCC 64411.</title>
        <authorList>
            <person name="Ma L.-J."/>
            <person name="Dead R."/>
            <person name="Young S."/>
            <person name="Zeng Q."/>
            <person name="Koehrsen M."/>
            <person name="Alvarado L."/>
            <person name="Berlin A."/>
            <person name="Chapman S.B."/>
            <person name="Chen Z."/>
            <person name="Freedman E."/>
            <person name="Gellesch M."/>
            <person name="Goldberg J."/>
            <person name="Griggs A."/>
            <person name="Gujja S."/>
            <person name="Heilman E.R."/>
            <person name="Heiman D."/>
            <person name="Hepburn T."/>
            <person name="Howarth C."/>
            <person name="Jen D."/>
            <person name="Larson L."/>
            <person name="Mehta T."/>
            <person name="Neiman D."/>
            <person name="Pearson M."/>
            <person name="Roberts A."/>
            <person name="Saif S."/>
            <person name="Shea T."/>
            <person name="Shenoy N."/>
            <person name="Sisk P."/>
            <person name="Stolte C."/>
            <person name="Sykes S."/>
            <person name="Walk T."/>
            <person name="White J."/>
            <person name="Yandava C."/>
            <person name="Haas B."/>
            <person name="Nusbaum C."/>
            <person name="Birren B."/>
        </authorList>
    </citation>
    <scope>NUCLEOTIDE SEQUENCE [LARGE SCALE GENOMIC DNA]</scope>
    <source>
        <strain evidence="6">ATCC 64411 / 73-15</strain>
    </source>
</reference>
<evidence type="ECO:0000313" key="5">
    <source>
        <dbReference type="EnsemblFungi" id="MAPG_03113T0"/>
    </source>
</evidence>
<dbReference type="VEuPathDB" id="FungiDB:MAPG_03113"/>
<reference evidence="4" key="3">
    <citation type="submission" date="2011-03" db="EMBL/GenBank/DDBJ databases">
        <title>Annotation of Magnaporthe poae ATCC 64411.</title>
        <authorList>
            <person name="Ma L.-J."/>
            <person name="Dead R."/>
            <person name="Young S.K."/>
            <person name="Zeng Q."/>
            <person name="Gargeya S."/>
            <person name="Fitzgerald M."/>
            <person name="Haas B."/>
            <person name="Abouelleil A."/>
            <person name="Alvarado L."/>
            <person name="Arachchi H.M."/>
            <person name="Berlin A."/>
            <person name="Brown A."/>
            <person name="Chapman S.B."/>
            <person name="Chen Z."/>
            <person name="Dunbar C."/>
            <person name="Freedman E."/>
            <person name="Gearin G."/>
            <person name="Gellesch M."/>
            <person name="Goldberg J."/>
            <person name="Griggs A."/>
            <person name="Gujja S."/>
            <person name="Heiman D."/>
            <person name="Howarth C."/>
            <person name="Larson L."/>
            <person name="Lui A."/>
            <person name="MacDonald P.J.P."/>
            <person name="Mehta T."/>
            <person name="Montmayeur A."/>
            <person name="Murphy C."/>
            <person name="Neiman D."/>
            <person name="Pearson M."/>
            <person name="Priest M."/>
            <person name="Roberts A."/>
            <person name="Saif S."/>
            <person name="Shea T."/>
            <person name="Shenoy N."/>
            <person name="Sisk P."/>
            <person name="Stolte C."/>
            <person name="Sykes S."/>
            <person name="Yandava C."/>
            <person name="Wortman J."/>
            <person name="Nusbaum C."/>
            <person name="Birren B."/>
        </authorList>
    </citation>
    <scope>NUCLEOTIDE SEQUENCE</scope>
    <source>
        <strain evidence="4">ATCC 64411</strain>
    </source>
</reference>
<gene>
    <name evidence="4" type="ORF">MAPG_03113</name>
</gene>
<protein>
    <recommendedName>
        <fullName evidence="3">Nephrocystin 3-like N-terminal domain-containing protein</fullName>
    </recommendedName>
</protein>
<organism evidence="5 6">
    <name type="scientific">Magnaporthiopsis poae (strain ATCC 64411 / 73-15)</name>
    <name type="common">Kentucky bluegrass fungus</name>
    <name type="synonym">Magnaporthe poae</name>
    <dbReference type="NCBI Taxonomy" id="644358"/>
    <lineage>
        <taxon>Eukaryota</taxon>
        <taxon>Fungi</taxon>
        <taxon>Dikarya</taxon>
        <taxon>Ascomycota</taxon>
        <taxon>Pezizomycotina</taxon>
        <taxon>Sordariomycetes</taxon>
        <taxon>Sordariomycetidae</taxon>
        <taxon>Magnaporthales</taxon>
        <taxon>Magnaporthaceae</taxon>
        <taxon>Magnaporthiopsis</taxon>
    </lineage>
</organism>
<dbReference type="AlphaFoldDB" id="A0A0C4DT56"/>
<dbReference type="eggNOG" id="ENOG502RMV2">
    <property type="taxonomic scope" value="Eukaryota"/>
</dbReference>
<dbReference type="OrthoDB" id="5225315at2759"/>
<reference evidence="4" key="1">
    <citation type="submission" date="2010-05" db="EMBL/GenBank/DDBJ databases">
        <title>The Genome Sequence of Magnaporthe poae strain ATCC 64411.</title>
        <authorList>
            <consortium name="The Broad Institute Genome Sequencing Platform"/>
            <consortium name="Broad Institute Genome Sequencing Center for Infectious Disease"/>
            <person name="Ma L.-J."/>
            <person name="Dead R."/>
            <person name="Young S."/>
            <person name="Zeng Q."/>
            <person name="Koehrsen M."/>
            <person name="Alvarado L."/>
            <person name="Berlin A."/>
            <person name="Chapman S.B."/>
            <person name="Chen Z."/>
            <person name="Freedman E."/>
            <person name="Gellesch M."/>
            <person name="Goldberg J."/>
            <person name="Griggs A."/>
            <person name="Gujja S."/>
            <person name="Heilman E.R."/>
            <person name="Heiman D."/>
            <person name="Hepburn T."/>
            <person name="Howarth C."/>
            <person name="Jen D."/>
            <person name="Larson L."/>
            <person name="Mehta T."/>
            <person name="Neiman D."/>
            <person name="Pearson M."/>
            <person name="Roberts A."/>
            <person name="Saif S."/>
            <person name="Shea T."/>
            <person name="Shenoy N."/>
            <person name="Sisk P."/>
            <person name="Stolte C."/>
            <person name="Sykes S."/>
            <person name="Walk T."/>
            <person name="White J."/>
            <person name="Yandava C."/>
            <person name="Haas B."/>
            <person name="Nusbaum C."/>
            <person name="Birren B."/>
        </authorList>
    </citation>
    <scope>NUCLEOTIDE SEQUENCE</scope>
    <source>
        <strain evidence="4">ATCC 64411</strain>
    </source>
</reference>
<evidence type="ECO:0000313" key="6">
    <source>
        <dbReference type="Proteomes" id="UP000011715"/>
    </source>
</evidence>
<dbReference type="PANTHER" id="PTHR10039">
    <property type="entry name" value="AMELOGENIN"/>
    <property type="match status" value="1"/>
</dbReference>
<evidence type="ECO:0000256" key="2">
    <source>
        <dbReference type="SAM" id="Coils"/>
    </source>
</evidence>
<reference evidence="5" key="5">
    <citation type="submission" date="2015-06" db="UniProtKB">
        <authorList>
            <consortium name="EnsemblFungi"/>
        </authorList>
    </citation>
    <scope>IDENTIFICATION</scope>
    <source>
        <strain evidence="5">ATCC 64411</strain>
    </source>
</reference>
<sequence length="972" mass="109801">MDALRLWVVRQPLDPRAVPCFDIVLVHEFGGHAKRAWQPLWPAGDESGTQQDARVLSFGYNETSRHPYGREALSNIAERLLWELYQERNEEDTRLRPLVFVGRKAGGFIIKKALVAARLDARYWDMFSRTIGVVFFDTPHQCGSRSWRDIVSGMFQQNPLHRDLGMAAPADLLRDDDAAALTELSEAFVRIPGLLVVSDTPLDSSKSNLGASLGPTLKPFQAVGLEESLNTGFLPSLTEVMRKESPKAKDRGLSEDHHQTLQLLRPHKVRQEHVPTPPTPGTCSWIEGKQEFKEWQEWKSKNGLLWICGEMGCGKTYLARHIRQILEDPKDSQARAGSKGETVAYCCLQNLMEAYRTPQGIIAWLLHDVINAQPEVMDAAKLEKRPVSDFTQYDAQKVWKSVVTEATRHGRRLTFIVDEIDQLGIDDKARDDFLKSLAGEELPDTARGRVRLLVLSRPQERLESTLGACGFSSYNITALDTQPDIAKTAKGVLDVIEKYPGGPAIANQFRAQIEKDADGMYLWARLALDEAVKRMAPGKQSEGRLAKGIFPLFDQYLGQFVSASGGDTGKAFRRTVLFWLTYQARPLSEEELWKACAMVDGVKDVRQPNWAVTVGKNRDFQAYHPNIRRAVLDACSPLVRIEPGGHIGPVHRTLTEYLATPKKALPDEPPHPNHDDFHCDYEEAHKNINTLCKDYLLQPGLKDSGKSAIRPDEEAWLDEVERRTFAYAFLPYAAVFWIYHARLAGSPFDVALEEWNDNRSKQLLSIADEPKNGRAFGWIEVLWVASGRVGEPPSSLHDLGGAFPNEERRISDEGWEEAAVRRAYAANEKFDNEVREEERGLAWEIEANLASLMGWMGQLKLDLGVRIERDMKTIEKMKDLQSKVDGGKISDEDAQELLKGLQEQMDEAKEDVKAAEEKVKEALDERDKVKEMYDDMVKSMRDIRASLTRSKGFLVEQKQTRTAWNPFRRTGS</sequence>
<dbReference type="InterPro" id="IPR056884">
    <property type="entry name" value="NPHP3-like_N"/>
</dbReference>
<feature type="domain" description="Nephrocystin 3-like N-terminal" evidence="3">
    <location>
        <begin position="281"/>
        <end position="457"/>
    </location>
</feature>
<dbReference type="Proteomes" id="UP000011715">
    <property type="component" value="Unassembled WGS sequence"/>
</dbReference>
<evidence type="ECO:0000256" key="1">
    <source>
        <dbReference type="ARBA" id="ARBA00022737"/>
    </source>
</evidence>
<proteinExistence type="predicted"/>
<name>A0A0C4DT56_MAGP6</name>